<dbReference type="PROSITE" id="PS50853">
    <property type="entry name" value="FN3"/>
    <property type="match status" value="1"/>
</dbReference>
<dbReference type="EMBL" id="AP019735">
    <property type="protein sequence ID" value="BBL04080.1"/>
    <property type="molecule type" value="Genomic_DNA"/>
</dbReference>
<dbReference type="InterPro" id="IPR013783">
    <property type="entry name" value="Ig-like_fold"/>
</dbReference>
<dbReference type="PANTHER" id="PTHR46708">
    <property type="entry name" value="TENASCIN"/>
    <property type="match status" value="1"/>
</dbReference>
<dbReference type="AlphaFoldDB" id="A0A4Y1WSP7"/>
<keyword evidence="1" id="KW-0677">Repeat</keyword>
<accession>A0A4Y1WSP7</accession>
<evidence type="ECO:0000313" key="4">
    <source>
        <dbReference type="EMBL" id="BBL04080.1"/>
    </source>
</evidence>
<dbReference type="PANTHER" id="PTHR46708:SF2">
    <property type="entry name" value="FIBRONECTIN TYPE-III DOMAIN-CONTAINING PROTEIN"/>
    <property type="match status" value="1"/>
</dbReference>
<evidence type="ECO:0000313" key="5">
    <source>
        <dbReference type="Proteomes" id="UP000318946"/>
    </source>
</evidence>
<organism evidence="4 5">
    <name type="scientific">Alistipes communis</name>
    <dbReference type="NCBI Taxonomy" id="2585118"/>
    <lineage>
        <taxon>Bacteria</taxon>
        <taxon>Pseudomonadati</taxon>
        <taxon>Bacteroidota</taxon>
        <taxon>Bacteroidia</taxon>
        <taxon>Bacteroidales</taxon>
        <taxon>Rikenellaceae</taxon>
        <taxon>Alistipes</taxon>
    </lineage>
</organism>
<dbReference type="InterPro" id="IPR050991">
    <property type="entry name" value="ECM_Regulatory_Proteins"/>
</dbReference>
<evidence type="ECO:0000256" key="1">
    <source>
        <dbReference type="ARBA" id="ARBA00022737"/>
    </source>
</evidence>
<dbReference type="Gene3D" id="2.60.40.10">
    <property type="entry name" value="Immunoglobulins"/>
    <property type="match status" value="2"/>
</dbReference>
<keyword evidence="2" id="KW-0732">Signal</keyword>
<proteinExistence type="predicted"/>
<dbReference type="RefSeq" id="WP_141412628.1">
    <property type="nucleotide sequence ID" value="NZ_AP019735.1"/>
</dbReference>
<dbReference type="InterPro" id="IPR036116">
    <property type="entry name" value="FN3_sf"/>
</dbReference>
<dbReference type="SMART" id="SM00060">
    <property type="entry name" value="FN3"/>
    <property type="match status" value="2"/>
</dbReference>
<dbReference type="GeneID" id="78342114"/>
<sequence>MKLTKWMAATALFLSFGVAGCTDDITDEVSQLTRNTDEVSVAYNKDATARISVRVPGAWSASVACKDAAGQETAAWLRLDPAEGVGNGKDYQWITAIADRNLGGEREAVITIVGATRGDAVEVKVTQDDGTFTVKKPVLSGDLKANVASNALLAVEYDKAKGGEPVEMTFTFDGDNRGLAIKNYTGTIEGEGSGKIELPITGTPSDIGVVKLNMKMTIEGKTIFDDVISLNIQSENFIFSMDFGKFVWGGDLMANKKGKCPGGKQVSGQDITGLEEADGEVSVGTDGAGDAFKSLGETYRINRDLVGWQGERVYEHPGYIKLGTGSNNGWIQTPKMDKLSSAPQTVVVSFDISLYDKSDDLILFTAEGAGSVEGGGNISLPTFSGWANAKWTTCTFVVNGATSATSFKWASTKTDGKGRFVLDNISVMSSAVKERTEPLEKVDAERILYTSGANSIEVEWPGVADATGYEVALVPQENPSFVNKAVVPAAEGVDDVFSHEFTDLQPGFYIFEIVALYEPNPEFDSEKVSVLLGTEGFLAGPLKTPEATASATSYAVTISWETVSGASGYKAVLKEAGAVVKEQSVDADALSCTFGELTPDRDYAVAVQALYESKPEYNSEFTADIAVHTPALLTRPVVHLYDGFEVTHNMAIVEWDIDAAQQSDTKTSLQLLEGSKLIYNFSKWGLPSAKYKFPRFVFGGLKANTTYTARIQRISADASKFGDSEWGEYTFTTTAKEDHSDCLFYADFNEHWWGGNGAAIAFGMYPKTEKDDLTGDLTQLAYTSGTPVKNMPNPNSGCGAVPADYHRLFLSQWDASKLPTATEDYMLRSYLTAGILKFGSTENNGYMPIPYMTSLTGPTTVVLTFKSSPYCEPNTSTGDLEVGNAVLDGREGVWVRLKEADGAKIVKADGVAVAAENATDVLVKHKLPAEYGANSKKCFEFTDHEVVIEGVTAKTLIQIYTKLYKATAEYDKYNTPGDRAWIDDVIVKKQ</sequence>
<feature type="chain" id="PRO_5021249122" description="Fibronectin type-III domain-containing protein" evidence="2">
    <location>
        <begin position="22"/>
        <end position="990"/>
    </location>
</feature>
<dbReference type="OrthoDB" id="1001028at2"/>
<evidence type="ECO:0000256" key="2">
    <source>
        <dbReference type="SAM" id="SignalP"/>
    </source>
</evidence>
<dbReference type="Proteomes" id="UP000318946">
    <property type="component" value="Chromosome"/>
</dbReference>
<dbReference type="InterPro" id="IPR003961">
    <property type="entry name" value="FN3_dom"/>
</dbReference>
<dbReference type="SUPFAM" id="SSF49265">
    <property type="entry name" value="Fibronectin type III"/>
    <property type="match status" value="1"/>
</dbReference>
<dbReference type="PROSITE" id="PS51257">
    <property type="entry name" value="PROKAR_LIPOPROTEIN"/>
    <property type="match status" value="1"/>
</dbReference>
<evidence type="ECO:0000259" key="3">
    <source>
        <dbReference type="PROSITE" id="PS50853"/>
    </source>
</evidence>
<gene>
    <name evidence="4" type="ORF">A5CBH24_13930</name>
</gene>
<reference evidence="5" key="1">
    <citation type="submission" date="2019-06" db="EMBL/GenBank/DDBJ databases">
        <title>Alistipes onderdonkii subsp. vulgaris subsp. nov., Alistipes dispar sp. nov. and Alistipes communis sp. nov., isolated from human faeces, and creation of Alistipes onderdonkii subsp. onderdonkii subsp. nov.</title>
        <authorList>
            <person name="Sakamoto M."/>
            <person name="Ikeyama N."/>
            <person name="Ogata Y."/>
            <person name="Suda W."/>
            <person name="Iino T."/>
            <person name="Hattori M."/>
            <person name="Ohkuma M."/>
        </authorList>
    </citation>
    <scope>NUCLEOTIDE SEQUENCE [LARGE SCALE GENOMIC DNA]</scope>
    <source>
        <strain evidence="5">5CBH24</strain>
    </source>
</reference>
<keyword evidence="5" id="KW-1185">Reference proteome</keyword>
<feature type="domain" description="Fibronectin type-III" evidence="3">
    <location>
        <begin position="541"/>
        <end position="632"/>
    </location>
</feature>
<protein>
    <recommendedName>
        <fullName evidence="3">Fibronectin type-III domain-containing protein</fullName>
    </recommendedName>
</protein>
<feature type="signal peptide" evidence="2">
    <location>
        <begin position="1"/>
        <end position="21"/>
    </location>
</feature>
<name>A0A4Y1WSP7_9BACT</name>
<dbReference type="KEGG" id="acou:A5CBH24_13930"/>